<evidence type="ECO:0000256" key="3">
    <source>
        <dbReference type="ARBA" id="ARBA00022737"/>
    </source>
</evidence>
<feature type="region of interest" description="Disordered" evidence="4">
    <location>
        <begin position="36"/>
        <end position="92"/>
    </location>
</feature>
<evidence type="ECO:0000256" key="5">
    <source>
        <dbReference type="SAM" id="SignalP"/>
    </source>
</evidence>
<dbReference type="PANTHER" id="PTHR46344">
    <property type="entry name" value="OS02G0202900 PROTEIN"/>
    <property type="match status" value="1"/>
</dbReference>
<dbReference type="Proteomes" id="UP000035579">
    <property type="component" value="Chromosome"/>
</dbReference>
<accession>A0AAC8Q6P5</accession>
<gene>
    <name evidence="6" type="ORF">AA314_03405</name>
</gene>
<feature type="compositionally biased region" description="Low complexity" evidence="4">
    <location>
        <begin position="41"/>
        <end position="54"/>
    </location>
</feature>
<organism evidence="6 7">
    <name type="scientific">Archangium gephyra</name>
    <dbReference type="NCBI Taxonomy" id="48"/>
    <lineage>
        <taxon>Bacteria</taxon>
        <taxon>Pseudomonadati</taxon>
        <taxon>Myxococcota</taxon>
        <taxon>Myxococcia</taxon>
        <taxon>Myxococcales</taxon>
        <taxon>Cystobacterineae</taxon>
        <taxon>Archangiaceae</taxon>
        <taxon>Archangium</taxon>
    </lineage>
</organism>
<dbReference type="PROSITE" id="PS51257">
    <property type="entry name" value="PROKAR_LIPOPROTEIN"/>
    <property type="match status" value="1"/>
</dbReference>
<evidence type="ECO:0000256" key="2">
    <source>
        <dbReference type="ARBA" id="ARBA00022729"/>
    </source>
</evidence>
<feature type="compositionally biased region" description="Low complexity" evidence="4">
    <location>
        <begin position="62"/>
        <end position="92"/>
    </location>
</feature>
<feature type="signal peptide" evidence="5">
    <location>
        <begin position="1"/>
        <end position="26"/>
    </location>
</feature>
<evidence type="ECO:0000256" key="4">
    <source>
        <dbReference type="SAM" id="MobiDB-lite"/>
    </source>
</evidence>
<dbReference type="InterPro" id="IPR028994">
    <property type="entry name" value="Integrin_alpha_N"/>
</dbReference>
<dbReference type="SUPFAM" id="SSF117281">
    <property type="entry name" value="Kelch motif"/>
    <property type="match status" value="1"/>
</dbReference>
<proteinExistence type="predicted"/>
<name>A0AAC8Q6P5_9BACT</name>
<dbReference type="EMBL" id="CP011509">
    <property type="protein sequence ID" value="AKJ01779.1"/>
    <property type="molecule type" value="Genomic_DNA"/>
</dbReference>
<dbReference type="RefSeq" id="WP_245682493.1">
    <property type="nucleotide sequence ID" value="NZ_CP011509.1"/>
</dbReference>
<dbReference type="InterPro" id="IPR006652">
    <property type="entry name" value="Kelch_1"/>
</dbReference>
<dbReference type="SMART" id="SM00612">
    <property type="entry name" value="Kelch"/>
    <property type="match status" value="6"/>
</dbReference>
<evidence type="ECO:0000313" key="7">
    <source>
        <dbReference type="Proteomes" id="UP000035579"/>
    </source>
</evidence>
<dbReference type="Pfam" id="PF24681">
    <property type="entry name" value="Kelch_KLHDC2_KLHL20_DRC7"/>
    <property type="match status" value="1"/>
</dbReference>
<dbReference type="KEGG" id="age:AA314_03405"/>
<feature type="chain" id="PRO_5041954662" evidence="5">
    <location>
        <begin position="27"/>
        <end position="888"/>
    </location>
</feature>
<dbReference type="PANTHER" id="PTHR46344:SF27">
    <property type="entry name" value="KELCH REPEAT SUPERFAMILY PROTEIN"/>
    <property type="match status" value="1"/>
</dbReference>
<dbReference type="InterPro" id="IPR013517">
    <property type="entry name" value="FG-GAP"/>
</dbReference>
<keyword evidence="2 5" id="KW-0732">Signal</keyword>
<dbReference type="SUPFAM" id="SSF69318">
    <property type="entry name" value="Integrin alpha N-terminal domain"/>
    <property type="match status" value="2"/>
</dbReference>
<dbReference type="InterPro" id="IPR037293">
    <property type="entry name" value="Gal_Oxidase_central_sf"/>
</dbReference>
<keyword evidence="3" id="KW-0677">Repeat</keyword>
<dbReference type="InterPro" id="IPR015915">
    <property type="entry name" value="Kelch-typ_b-propeller"/>
</dbReference>
<sequence>MKMRTRGWTWSAAGARSALMGSAVLALTACSGVRDEQQSGQAPTAQQLAQATPPEALPSPTPSTTTDTATPSGSVTPSTPTPTSTATPPSAASLAAELQLEWKGSAVLPEYKQVMMTPVVVDVNGDRFPDIVFSSFDGDYYNRTNENGGNGNSNGVLRAISGKDGRELWTAADPYARVKPAASIAAGDIDADGKVEICGIPENGRGIICFENDGTFKFRSAPDAYDYNEWGGPSLADLEGDGTVEILDGNRVYSHTGALKWVGSDGMGGALYTGPVSFAADIDQDGLQEVVNGRSVYRADGSLKCANTEIPHGFAGVANFDEDPAAEIAVAGYGQVSLLDDDCRLLWTRSVHYTDPGQPFPTKPGHGGPPNIADFDGDGQVEIGLAGDWNYTVYGANGAVKWTHTIQEYSSGKTTSTTFDFEADGRTEVIYADELYLRVFDGATGALRWQTRHSSGTTHELPLVVDVDADGSAEIIVVENNHAAPGFNGIRVYGDRDNAWVGTRGIWNQHAYSITNVNDDGSIPAHPVANWLTPGLNTFRSNAPGTAAVCRVTGAWENTASLALPRILHTAALLEDGRVLVAGGFNTTSELYDAATGTWKRTGDTLATHHYHSMTRLLDGRVLIAGGGTCPITLATAEVYYPALGRWKATGSLVVFRTHHTATLLPNGKVLIAGGEDTSGAALSSVELYDPATGTFSLAGNMGTARRDHTATMLPNGKVLVAGGGNDAYATLGSAELYDPATGAWTSVGGMGTPRSFHTASLLPNGKVLVAGGGSWDIASSSSAELYDPAKGTWAATGSMSTPRRFHTATLLPNGKVLATAGYHQATGILKAAEVYNPATGTWCPAGSLNVDRYGHTATLLDDGRVLSTAGVSNTDQASVELFSVGGK</sequence>
<dbReference type="Pfam" id="PF13517">
    <property type="entry name" value="FG-GAP_3"/>
    <property type="match status" value="1"/>
</dbReference>
<protein>
    <submittedName>
        <fullName evidence="6">Branched-chain amino acid ABC transporter, amino acid-binding protein</fullName>
    </submittedName>
</protein>
<dbReference type="AlphaFoldDB" id="A0AAC8Q6P5"/>
<keyword evidence="1" id="KW-0880">Kelch repeat</keyword>
<dbReference type="Gene3D" id="2.130.10.80">
    <property type="entry name" value="Galactose oxidase/kelch, beta-propeller"/>
    <property type="match status" value="4"/>
</dbReference>
<reference evidence="6 7" key="1">
    <citation type="submission" date="2015-05" db="EMBL/GenBank/DDBJ databases">
        <title>Genome assembly of Archangium gephyra DSM 2261.</title>
        <authorList>
            <person name="Sharma G."/>
            <person name="Subramanian S."/>
        </authorList>
    </citation>
    <scope>NUCLEOTIDE SEQUENCE [LARGE SCALE GENOMIC DNA]</scope>
    <source>
        <strain evidence="6 7">DSM 2261</strain>
    </source>
</reference>
<evidence type="ECO:0000313" key="6">
    <source>
        <dbReference type="EMBL" id="AKJ01779.1"/>
    </source>
</evidence>
<evidence type="ECO:0000256" key="1">
    <source>
        <dbReference type="ARBA" id="ARBA00022441"/>
    </source>
</evidence>